<gene>
    <name evidence="5" type="ORF">BCF44_118138</name>
</gene>
<keyword evidence="2" id="KW-0378">Hydrolase</keyword>
<evidence type="ECO:0000256" key="3">
    <source>
        <dbReference type="SAM" id="SignalP"/>
    </source>
</evidence>
<feature type="domain" description="LysM" evidence="4">
    <location>
        <begin position="140"/>
        <end position="188"/>
    </location>
</feature>
<dbReference type="InterPro" id="IPR036779">
    <property type="entry name" value="LysM_dom_sf"/>
</dbReference>
<organism evidence="5 6">
    <name type="scientific">Kutzneria buriramensis</name>
    <dbReference type="NCBI Taxonomy" id="1045776"/>
    <lineage>
        <taxon>Bacteria</taxon>
        <taxon>Bacillati</taxon>
        <taxon>Actinomycetota</taxon>
        <taxon>Actinomycetes</taxon>
        <taxon>Pseudonocardiales</taxon>
        <taxon>Pseudonocardiaceae</taxon>
        <taxon>Kutzneria</taxon>
    </lineage>
</organism>
<dbReference type="SUPFAM" id="SSF54106">
    <property type="entry name" value="LysM domain"/>
    <property type="match status" value="1"/>
</dbReference>
<dbReference type="AlphaFoldDB" id="A0A3E0GYN2"/>
<dbReference type="InterPro" id="IPR010618">
    <property type="entry name" value="RPF"/>
</dbReference>
<sequence>MSPRRVNRRIAAGSAVGIAALAFTIGPAAGFAAADSGVNWDAVAACESGGNWSAHTGNGYLGGLQFSPGTWAANGGTGSPDGASREEQIRVAENVVRARGTGAWPNCVGGARHSAPVHRSAQSAPAVVKALPASVDNPAGDYTIQAGDTLSAIADRLGVAGGWQRLVELNPASLLDPDLIFPGERIVTK</sequence>
<dbReference type="SUPFAM" id="SSF53955">
    <property type="entry name" value="Lysozyme-like"/>
    <property type="match status" value="1"/>
</dbReference>
<dbReference type="PROSITE" id="PS51782">
    <property type="entry name" value="LYSM"/>
    <property type="match status" value="1"/>
</dbReference>
<protein>
    <submittedName>
        <fullName evidence="5">LysM domain-containing protein</fullName>
    </submittedName>
</protein>
<dbReference type="GO" id="GO:0016787">
    <property type="term" value="F:hydrolase activity"/>
    <property type="evidence" value="ECO:0007669"/>
    <property type="project" value="UniProtKB-KW"/>
</dbReference>
<dbReference type="Pfam" id="PF06737">
    <property type="entry name" value="Transglycosylas"/>
    <property type="match status" value="1"/>
</dbReference>
<reference evidence="5 6" key="1">
    <citation type="submission" date="2018-08" db="EMBL/GenBank/DDBJ databases">
        <title>Genomic Encyclopedia of Archaeal and Bacterial Type Strains, Phase II (KMG-II): from individual species to whole genera.</title>
        <authorList>
            <person name="Goeker M."/>
        </authorList>
    </citation>
    <scope>NUCLEOTIDE SEQUENCE [LARGE SCALE GENOMIC DNA]</scope>
    <source>
        <strain evidence="5 6">DSM 45791</strain>
    </source>
</reference>
<feature type="chain" id="PRO_5038612930" evidence="3">
    <location>
        <begin position="29"/>
        <end position="189"/>
    </location>
</feature>
<dbReference type="Proteomes" id="UP000256269">
    <property type="component" value="Unassembled WGS sequence"/>
</dbReference>
<feature type="signal peptide" evidence="3">
    <location>
        <begin position="1"/>
        <end position="28"/>
    </location>
</feature>
<accession>A0A3E0GYN2</accession>
<dbReference type="OrthoDB" id="1404170at2"/>
<evidence type="ECO:0000259" key="4">
    <source>
        <dbReference type="PROSITE" id="PS51782"/>
    </source>
</evidence>
<evidence type="ECO:0000256" key="2">
    <source>
        <dbReference type="ARBA" id="ARBA00022801"/>
    </source>
</evidence>
<name>A0A3E0GYN2_9PSEU</name>
<evidence type="ECO:0000313" key="6">
    <source>
        <dbReference type="Proteomes" id="UP000256269"/>
    </source>
</evidence>
<dbReference type="InterPro" id="IPR018392">
    <property type="entry name" value="LysM"/>
</dbReference>
<evidence type="ECO:0000313" key="5">
    <source>
        <dbReference type="EMBL" id="REH35278.1"/>
    </source>
</evidence>
<keyword evidence="3" id="KW-0732">Signal</keyword>
<proteinExistence type="inferred from homology"/>
<dbReference type="EMBL" id="QUNO01000018">
    <property type="protein sequence ID" value="REH35278.1"/>
    <property type="molecule type" value="Genomic_DNA"/>
</dbReference>
<dbReference type="CDD" id="cd13925">
    <property type="entry name" value="RPF"/>
    <property type="match status" value="1"/>
</dbReference>
<comment type="caution">
    <text evidence="5">The sequence shown here is derived from an EMBL/GenBank/DDBJ whole genome shotgun (WGS) entry which is preliminary data.</text>
</comment>
<evidence type="ECO:0000256" key="1">
    <source>
        <dbReference type="ARBA" id="ARBA00010830"/>
    </source>
</evidence>
<keyword evidence="6" id="KW-1185">Reference proteome</keyword>
<dbReference type="Gene3D" id="1.10.530.10">
    <property type="match status" value="1"/>
</dbReference>
<comment type="similarity">
    <text evidence="1">Belongs to the transglycosylase family. Rpf subfamily.</text>
</comment>
<dbReference type="InterPro" id="IPR023346">
    <property type="entry name" value="Lysozyme-like_dom_sf"/>
</dbReference>
<dbReference type="SMART" id="SM00257">
    <property type="entry name" value="LysM"/>
    <property type="match status" value="1"/>
</dbReference>
<dbReference type="RefSeq" id="WP_116180144.1">
    <property type="nucleotide sequence ID" value="NZ_CP144375.1"/>
</dbReference>
<dbReference type="CDD" id="cd00118">
    <property type="entry name" value="LysM"/>
    <property type="match status" value="1"/>
</dbReference>
<dbReference type="Gene3D" id="3.10.350.10">
    <property type="entry name" value="LysM domain"/>
    <property type="match status" value="1"/>
</dbReference>
<dbReference type="Pfam" id="PF01476">
    <property type="entry name" value="LysM"/>
    <property type="match status" value="1"/>
</dbReference>